<dbReference type="Proteomes" id="UP000608513">
    <property type="component" value="Unassembled WGS sequence"/>
</dbReference>
<feature type="region of interest" description="Disordered" evidence="1">
    <location>
        <begin position="71"/>
        <end position="110"/>
    </location>
</feature>
<keyword evidence="3" id="KW-1185">Reference proteome</keyword>
<evidence type="ECO:0000256" key="1">
    <source>
        <dbReference type="SAM" id="MobiDB-lite"/>
    </source>
</evidence>
<name>A0A923MRF6_9BURK</name>
<organism evidence="2 3">
    <name type="scientific">Ramlibacter cellulosilyticus</name>
    <dbReference type="NCBI Taxonomy" id="2764187"/>
    <lineage>
        <taxon>Bacteria</taxon>
        <taxon>Pseudomonadati</taxon>
        <taxon>Pseudomonadota</taxon>
        <taxon>Betaproteobacteria</taxon>
        <taxon>Burkholderiales</taxon>
        <taxon>Comamonadaceae</taxon>
        <taxon>Ramlibacter</taxon>
    </lineage>
</organism>
<protein>
    <recommendedName>
        <fullName evidence="4">Secretion system X translation initiation factor</fullName>
    </recommendedName>
</protein>
<dbReference type="EMBL" id="JACORT010000006">
    <property type="protein sequence ID" value="MBC5784457.1"/>
    <property type="molecule type" value="Genomic_DNA"/>
</dbReference>
<gene>
    <name evidence="2" type="ORF">H8N03_16030</name>
</gene>
<evidence type="ECO:0000313" key="2">
    <source>
        <dbReference type="EMBL" id="MBC5784457.1"/>
    </source>
</evidence>
<feature type="region of interest" description="Disordered" evidence="1">
    <location>
        <begin position="37"/>
        <end position="57"/>
    </location>
</feature>
<evidence type="ECO:0008006" key="4">
    <source>
        <dbReference type="Google" id="ProtNLM"/>
    </source>
</evidence>
<feature type="compositionally biased region" description="Pro residues" evidence="1">
    <location>
        <begin position="98"/>
        <end position="110"/>
    </location>
</feature>
<reference evidence="2" key="1">
    <citation type="submission" date="2020-08" db="EMBL/GenBank/DDBJ databases">
        <title>Ramlibacter sp. USB13 16S ribosomal RNA gene genome sequencing and assembly.</title>
        <authorList>
            <person name="Kang M."/>
        </authorList>
    </citation>
    <scope>NUCLEOTIDE SEQUENCE</scope>
    <source>
        <strain evidence="2">USB13</strain>
    </source>
</reference>
<sequence>MALSARTRWWAYGVAGLATVGAMQWVDQRAAEPEVVAAATPRRSTPVPAGAASAPADDTQVRLDWLKRRTGEDLPRGDPFGTQNMAVQQQQQAQAAAAPPPPPPPQAPPLPYTYLGKWIEQGQTTIYLARGEHHVAVRGPGRLDDTYTVESVNENQIVLNYVPLGIRQTLPLVPGAAPTQAAAGAAPPEESTEETN</sequence>
<dbReference type="AlphaFoldDB" id="A0A923MRF6"/>
<feature type="compositionally biased region" description="Low complexity" evidence="1">
    <location>
        <begin position="88"/>
        <end position="97"/>
    </location>
</feature>
<comment type="caution">
    <text evidence="2">The sequence shown here is derived from an EMBL/GenBank/DDBJ whole genome shotgun (WGS) entry which is preliminary data.</text>
</comment>
<evidence type="ECO:0000313" key="3">
    <source>
        <dbReference type="Proteomes" id="UP000608513"/>
    </source>
</evidence>
<accession>A0A923MRF6</accession>
<dbReference type="RefSeq" id="WP_187077197.1">
    <property type="nucleotide sequence ID" value="NZ_JACORT010000006.1"/>
</dbReference>
<proteinExistence type="predicted"/>